<evidence type="ECO:0000313" key="2">
    <source>
        <dbReference type="Proteomes" id="UP001459204"/>
    </source>
</evidence>
<proteinExistence type="predicted"/>
<name>A0ABU9J0R9_9GAMM</name>
<sequence>MPYLTLQAPGLPSRFDYEGTVLRRSQIKAGRGEVATPVAWPQFVCIDDPDAVDDHAWRTPPAKDRAYRFDGLRVKSPRSKLLTQAADGARLICRNVSLRKGDVLRFHWHFFSWGDDARWNDFAGFEMVPDDPDDYGQPLEVLCDLAELNNKGRKSSGWNEHGWEMLYPFKGSLIWIAANGQAVTNPNRFRLSSAAYTNPPALLLDDIRITAQ</sequence>
<comment type="caution">
    <text evidence="1">The sequence shown here is derived from an EMBL/GenBank/DDBJ whole genome shotgun (WGS) entry which is preliminary data.</text>
</comment>
<evidence type="ECO:0008006" key="3">
    <source>
        <dbReference type="Google" id="ProtNLM"/>
    </source>
</evidence>
<protein>
    <recommendedName>
        <fullName evidence="3">Polysaccharide lyase</fullName>
    </recommendedName>
</protein>
<gene>
    <name evidence="1" type="ORF">AAD027_08995</name>
</gene>
<dbReference type="RefSeq" id="WP_341725680.1">
    <property type="nucleotide sequence ID" value="NZ_JBBWWT010000003.1"/>
</dbReference>
<accession>A0ABU9J0R9</accession>
<reference evidence="1 2" key="1">
    <citation type="submission" date="2024-04" db="EMBL/GenBank/DDBJ databases">
        <title>Draft genome sequence of Pseudoxanthomonas putridarboris WD12.</title>
        <authorList>
            <person name="Oh J."/>
        </authorList>
    </citation>
    <scope>NUCLEOTIDE SEQUENCE [LARGE SCALE GENOMIC DNA]</scope>
    <source>
        <strain evidence="1 2">WD12</strain>
    </source>
</reference>
<organism evidence="1 2">
    <name type="scientific">Pseudoxanthomonas putridarboris</name>
    <dbReference type="NCBI Taxonomy" id="752605"/>
    <lineage>
        <taxon>Bacteria</taxon>
        <taxon>Pseudomonadati</taxon>
        <taxon>Pseudomonadota</taxon>
        <taxon>Gammaproteobacteria</taxon>
        <taxon>Lysobacterales</taxon>
        <taxon>Lysobacteraceae</taxon>
        <taxon>Pseudoxanthomonas</taxon>
    </lineage>
</organism>
<dbReference type="Proteomes" id="UP001459204">
    <property type="component" value="Unassembled WGS sequence"/>
</dbReference>
<evidence type="ECO:0000313" key="1">
    <source>
        <dbReference type="EMBL" id="MEL1264501.1"/>
    </source>
</evidence>
<dbReference type="EMBL" id="JBBWWT010000003">
    <property type="protein sequence ID" value="MEL1264501.1"/>
    <property type="molecule type" value="Genomic_DNA"/>
</dbReference>
<keyword evidence="2" id="KW-1185">Reference proteome</keyword>